<sequence>MDEPFQAEQPTTSRRRSLLQKWRNSIVFNKGDAPIVPEEHSPTEEAETQTQEPLHIEPVDLLPRLPPELCDRIIDHLFFDRRTLSACALTCRAWLPASRLHLFRHIRLQANTIPPFLSILIENPAIGVYVEDLMILVGSQGFTIPEVIQMKTLQSLKEILDRLPAVKSLRIPVFFRISVMETLILSALSKSLQAISFSGLFITDLQALSELLASFPHLQSVGISNEVLWLPAIRLPPPRVDQDTTSLPLRHLRICVPPREHGAEEFVKWLDWRFRLSEVRSACIRYGEQFRSRGLPSGVSHLLSKLGPSLEKLELVMPRDARIKGMHLDLGRCTNLKHISFPGTKRYKDCPHMHNGHYFFPTWAAAFLSRVRTDSVRTISFTINFQSNDELRDLAHIEEIALPLSRPEYSQLTKVEFKIGGRFELQIKRFIKEELPELYARGIVSFDG</sequence>
<dbReference type="Proteomes" id="UP000015241">
    <property type="component" value="Unassembled WGS sequence"/>
</dbReference>
<protein>
    <recommendedName>
        <fullName evidence="4">F-box domain-containing protein</fullName>
    </recommendedName>
</protein>
<dbReference type="Gene3D" id="3.80.10.10">
    <property type="entry name" value="Ribonuclease Inhibitor"/>
    <property type="match status" value="1"/>
</dbReference>
<evidence type="ECO:0000256" key="1">
    <source>
        <dbReference type="SAM" id="MobiDB-lite"/>
    </source>
</evidence>
<evidence type="ECO:0008006" key="4">
    <source>
        <dbReference type="Google" id="ProtNLM"/>
    </source>
</evidence>
<dbReference type="AlphaFoldDB" id="S8FDF2"/>
<organism evidence="2 3">
    <name type="scientific">Fomitopsis schrenkii</name>
    <name type="common">Brown rot fungus</name>
    <dbReference type="NCBI Taxonomy" id="2126942"/>
    <lineage>
        <taxon>Eukaryota</taxon>
        <taxon>Fungi</taxon>
        <taxon>Dikarya</taxon>
        <taxon>Basidiomycota</taxon>
        <taxon>Agaricomycotina</taxon>
        <taxon>Agaricomycetes</taxon>
        <taxon>Polyporales</taxon>
        <taxon>Fomitopsis</taxon>
    </lineage>
</organism>
<keyword evidence="3" id="KW-1185">Reference proteome</keyword>
<name>S8FDF2_FOMSC</name>
<dbReference type="InParanoid" id="S8FDF2"/>
<proteinExistence type="predicted"/>
<dbReference type="HOGENOM" id="CLU_036316_4_1_1"/>
<evidence type="ECO:0000313" key="2">
    <source>
        <dbReference type="EMBL" id="EPS96519.1"/>
    </source>
</evidence>
<dbReference type="STRING" id="743788.S8FDF2"/>
<dbReference type="InterPro" id="IPR032675">
    <property type="entry name" value="LRR_dom_sf"/>
</dbReference>
<evidence type="ECO:0000313" key="3">
    <source>
        <dbReference type="Proteomes" id="UP000015241"/>
    </source>
</evidence>
<dbReference type="SUPFAM" id="SSF52047">
    <property type="entry name" value="RNI-like"/>
    <property type="match status" value="1"/>
</dbReference>
<gene>
    <name evidence="2" type="ORF">FOMPIDRAFT_1053165</name>
</gene>
<dbReference type="eggNOG" id="ENOG502RAIM">
    <property type="taxonomic scope" value="Eukaryota"/>
</dbReference>
<dbReference type="CDD" id="cd09917">
    <property type="entry name" value="F-box_SF"/>
    <property type="match status" value="1"/>
</dbReference>
<dbReference type="OrthoDB" id="2921803at2759"/>
<dbReference type="InterPro" id="IPR036047">
    <property type="entry name" value="F-box-like_dom_sf"/>
</dbReference>
<dbReference type="SUPFAM" id="SSF81383">
    <property type="entry name" value="F-box domain"/>
    <property type="match status" value="1"/>
</dbReference>
<reference evidence="2 3" key="1">
    <citation type="journal article" date="2012" name="Science">
        <title>The Paleozoic origin of enzymatic lignin decomposition reconstructed from 31 fungal genomes.</title>
        <authorList>
            <person name="Floudas D."/>
            <person name="Binder M."/>
            <person name="Riley R."/>
            <person name="Barry K."/>
            <person name="Blanchette R.A."/>
            <person name="Henrissat B."/>
            <person name="Martinez A.T."/>
            <person name="Otillar R."/>
            <person name="Spatafora J.W."/>
            <person name="Yadav J.S."/>
            <person name="Aerts A."/>
            <person name="Benoit I."/>
            <person name="Boyd A."/>
            <person name="Carlson A."/>
            <person name="Copeland A."/>
            <person name="Coutinho P.M."/>
            <person name="de Vries R.P."/>
            <person name="Ferreira P."/>
            <person name="Findley K."/>
            <person name="Foster B."/>
            <person name="Gaskell J."/>
            <person name="Glotzer D."/>
            <person name="Gorecki P."/>
            <person name="Heitman J."/>
            <person name="Hesse C."/>
            <person name="Hori C."/>
            <person name="Igarashi K."/>
            <person name="Jurgens J.A."/>
            <person name="Kallen N."/>
            <person name="Kersten P."/>
            <person name="Kohler A."/>
            <person name="Kuees U."/>
            <person name="Kumar T.K.A."/>
            <person name="Kuo A."/>
            <person name="LaButti K."/>
            <person name="Larrondo L.F."/>
            <person name="Lindquist E."/>
            <person name="Ling A."/>
            <person name="Lombard V."/>
            <person name="Lucas S."/>
            <person name="Lundell T."/>
            <person name="Martin R."/>
            <person name="McLaughlin D.J."/>
            <person name="Morgenstern I."/>
            <person name="Morin E."/>
            <person name="Murat C."/>
            <person name="Nagy L.G."/>
            <person name="Nolan M."/>
            <person name="Ohm R.A."/>
            <person name="Patyshakuliyeva A."/>
            <person name="Rokas A."/>
            <person name="Ruiz-Duenas F.J."/>
            <person name="Sabat G."/>
            <person name="Salamov A."/>
            <person name="Samejima M."/>
            <person name="Schmutz J."/>
            <person name="Slot J.C."/>
            <person name="St John F."/>
            <person name="Stenlid J."/>
            <person name="Sun H."/>
            <person name="Sun S."/>
            <person name="Syed K."/>
            <person name="Tsang A."/>
            <person name="Wiebenga A."/>
            <person name="Young D."/>
            <person name="Pisabarro A."/>
            <person name="Eastwood D.C."/>
            <person name="Martin F."/>
            <person name="Cullen D."/>
            <person name="Grigoriev I.V."/>
            <person name="Hibbett D.S."/>
        </authorList>
    </citation>
    <scope>NUCLEOTIDE SEQUENCE</scope>
    <source>
        <strain evidence="3">FP-58527</strain>
    </source>
</reference>
<accession>S8FDF2</accession>
<dbReference type="EMBL" id="KE504187">
    <property type="protein sequence ID" value="EPS96519.1"/>
    <property type="molecule type" value="Genomic_DNA"/>
</dbReference>
<feature type="region of interest" description="Disordered" evidence="1">
    <location>
        <begin position="32"/>
        <end position="51"/>
    </location>
</feature>